<dbReference type="EMBL" id="JAJEPS010000004">
    <property type="protein sequence ID" value="MCC2125716.1"/>
    <property type="molecule type" value="Genomic_DNA"/>
</dbReference>
<accession>A0AAE3A489</accession>
<name>A0AAE3A489_9FIRM</name>
<organism evidence="1 2">
    <name type="scientific">Hominiventricola filiformis</name>
    <dbReference type="NCBI Taxonomy" id="2885352"/>
    <lineage>
        <taxon>Bacteria</taxon>
        <taxon>Bacillati</taxon>
        <taxon>Bacillota</taxon>
        <taxon>Clostridia</taxon>
        <taxon>Lachnospirales</taxon>
        <taxon>Lachnospiraceae</taxon>
        <taxon>Hominiventricola</taxon>
    </lineage>
</organism>
<dbReference type="Proteomes" id="UP001198220">
    <property type="component" value="Unassembled WGS sequence"/>
</dbReference>
<keyword evidence="2" id="KW-1185">Reference proteome</keyword>
<proteinExistence type="predicted"/>
<dbReference type="RefSeq" id="WP_308459062.1">
    <property type="nucleotide sequence ID" value="NZ_JAJEPS010000004.1"/>
</dbReference>
<comment type="caution">
    <text evidence="1">The sequence shown here is derived from an EMBL/GenBank/DDBJ whole genome shotgun (WGS) entry which is preliminary data.</text>
</comment>
<evidence type="ECO:0000313" key="2">
    <source>
        <dbReference type="Proteomes" id="UP001198220"/>
    </source>
</evidence>
<dbReference type="AlphaFoldDB" id="A0AAE3A489"/>
<reference evidence="1 2" key="1">
    <citation type="submission" date="2021-10" db="EMBL/GenBank/DDBJ databases">
        <title>Anaerobic single-cell dispensing facilitates the cultivation of human gut bacteria.</title>
        <authorList>
            <person name="Afrizal A."/>
        </authorList>
    </citation>
    <scope>NUCLEOTIDE SEQUENCE [LARGE SCALE GENOMIC DNA]</scope>
    <source>
        <strain evidence="1 2">CLA-AA-H276</strain>
    </source>
</reference>
<sequence length="172" mass="19251">MDTIGKKIRDLEQLKKELEELDLAAEVLTPGRLAEDATLLVCLPSVDEVPDDLDDIESEDLHLASGMLVDLDDTGKSLARYLIFYSQIRVKLENPDEQCILKMVNFMNRTSRVGHYFYGSAEEGQEPLVQYRATVIGVSGEPFDAGVVADTILEMGMGYDLMKEMLLKECTK</sequence>
<evidence type="ECO:0000313" key="1">
    <source>
        <dbReference type="EMBL" id="MCC2125716.1"/>
    </source>
</evidence>
<protein>
    <submittedName>
        <fullName evidence="1">Uncharacterized protein</fullName>
    </submittedName>
</protein>
<gene>
    <name evidence="1" type="ORF">LKD36_05920</name>
</gene>